<keyword evidence="4" id="KW-1133">Transmembrane helix</keyword>
<name>A0A672IHH8_SALFA</name>
<dbReference type="Gene3D" id="3.10.100.10">
    <property type="entry name" value="Mannose-Binding Protein A, subunit A"/>
    <property type="match status" value="1"/>
</dbReference>
<dbReference type="PANTHER" id="PTHR10225:SF2">
    <property type="entry name" value="LYMPHATIC VESSEL ENDOTHELIAL HYALURONIC ACID RECEPTOR 1"/>
    <property type="match status" value="1"/>
</dbReference>
<evidence type="ECO:0000313" key="12">
    <source>
        <dbReference type="Proteomes" id="UP000472267"/>
    </source>
</evidence>
<evidence type="ECO:0000256" key="9">
    <source>
        <dbReference type="PROSITE-ProRule" id="PRU00323"/>
    </source>
</evidence>
<dbReference type="InterPro" id="IPR043210">
    <property type="entry name" value="CD44_antigen-like"/>
</dbReference>
<dbReference type="AlphaFoldDB" id="A0A672IHH8"/>
<evidence type="ECO:0000256" key="6">
    <source>
        <dbReference type="ARBA" id="ARBA00023157"/>
    </source>
</evidence>
<organism evidence="11 12">
    <name type="scientific">Salarias fasciatus</name>
    <name type="common">Jewelled blenny</name>
    <name type="synonym">Blennius fasciatus</name>
    <dbReference type="NCBI Taxonomy" id="181472"/>
    <lineage>
        <taxon>Eukaryota</taxon>
        <taxon>Metazoa</taxon>
        <taxon>Chordata</taxon>
        <taxon>Craniata</taxon>
        <taxon>Vertebrata</taxon>
        <taxon>Euteleostomi</taxon>
        <taxon>Actinopterygii</taxon>
        <taxon>Neopterygii</taxon>
        <taxon>Teleostei</taxon>
        <taxon>Neoteleostei</taxon>
        <taxon>Acanthomorphata</taxon>
        <taxon>Ovalentaria</taxon>
        <taxon>Blenniimorphae</taxon>
        <taxon>Blenniiformes</taxon>
        <taxon>Blennioidei</taxon>
        <taxon>Blenniidae</taxon>
        <taxon>Salariinae</taxon>
        <taxon>Salarias</taxon>
    </lineage>
</organism>
<protein>
    <recommendedName>
        <fullName evidence="10">Link domain-containing protein</fullName>
    </recommendedName>
</protein>
<keyword evidence="7" id="KW-0675">Receptor</keyword>
<dbReference type="InterPro" id="IPR000538">
    <property type="entry name" value="Link_dom"/>
</dbReference>
<dbReference type="GO" id="GO:0007155">
    <property type="term" value="P:cell adhesion"/>
    <property type="evidence" value="ECO:0007669"/>
    <property type="project" value="InterPro"/>
</dbReference>
<dbReference type="GO" id="GO:0005886">
    <property type="term" value="C:plasma membrane"/>
    <property type="evidence" value="ECO:0007669"/>
    <property type="project" value="TreeGrafter"/>
</dbReference>
<dbReference type="InParanoid" id="A0A672IHH8"/>
<keyword evidence="12" id="KW-1185">Reference proteome</keyword>
<reference evidence="11" key="2">
    <citation type="submission" date="2025-08" db="UniProtKB">
        <authorList>
            <consortium name="Ensembl"/>
        </authorList>
    </citation>
    <scope>IDENTIFICATION</scope>
</reference>
<dbReference type="Pfam" id="PF00193">
    <property type="entry name" value="Xlink"/>
    <property type="match status" value="1"/>
</dbReference>
<reference evidence="11" key="3">
    <citation type="submission" date="2025-09" db="UniProtKB">
        <authorList>
            <consortium name="Ensembl"/>
        </authorList>
    </citation>
    <scope>IDENTIFICATION</scope>
</reference>
<evidence type="ECO:0000256" key="5">
    <source>
        <dbReference type="ARBA" id="ARBA00023136"/>
    </source>
</evidence>
<dbReference type="GO" id="GO:0004888">
    <property type="term" value="F:transmembrane signaling receptor activity"/>
    <property type="evidence" value="ECO:0007669"/>
    <property type="project" value="TreeGrafter"/>
</dbReference>
<dbReference type="PROSITE" id="PS50963">
    <property type="entry name" value="LINK_2"/>
    <property type="match status" value="1"/>
</dbReference>
<keyword evidence="2" id="KW-0812">Transmembrane</keyword>
<evidence type="ECO:0000256" key="1">
    <source>
        <dbReference type="ARBA" id="ARBA00004167"/>
    </source>
</evidence>
<proteinExistence type="predicted"/>
<evidence type="ECO:0000256" key="4">
    <source>
        <dbReference type="ARBA" id="ARBA00022989"/>
    </source>
</evidence>
<comment type="subcellular location">
    <subcellularLocation>
        <location evidence="1">Membrane</location>
        <topology evidence="1">Single-pass membrane protein</topology>
    </subcellularLocation>
</comment>
<keyword evidence="3" id="KW-0732">Signal</keyword>
<dbReference type="InterPro" id="IPR016187">
    <property type="entry name" value="CTDL_fold"/>
</dbReference>
<dbReference type="SUPFAM" id="SSF56436">
    <property type="entry name" value="C-type lectin-like"/>
    <property type="match status" value="1"/>
</dbReference>
<dbReference type="InterPro" id="IPR016186">
    <property type="entry name" value="C-type_lectin-like/link_sf"/>
</dbReference>
<evidence type="ECO:0000256" key="8">
    <source>
        <dbReference type="ARBA" id="ARBA00023180"/>
    </source>
</evidence>
<keyword evidence="6" id="KW-1015">Disulfide bond</keyword>
<keyword evidence="5" id="KW-0472">Membrane</keyword>
<dbReference type="Ensembl" id="ENSSFAT00005041891.1">
    <property type="protein sequence ID" value="ENSSFAP00005040400.1"/>
    <property type="gene ID" value="ENSSFAG00005020157.1"/>
</dbReference>
<accession>A0A672IHH8</accession>
<evidence type="ECO:0000313" key="11">
    <source>
        <dbReference type="Ensembl" id="ENSSFAP00005040400.1"/>
    </source>
</evidence>
<dbReference type="Proteomes" id="UP000472267">
    <property type="component" value="Chromosome 1"/>
</dbReference>
<dbReference type="PANTHER" id="PTHR10225">
    <property type="entry name" value="HYALURONAN RECEPTOR"/>
    <property type="match status" value="1"/>
</dbReference>
<sequence>MNYTVYSNRTLNMNLQTCRSLVFPAADQSIAGVFLVTVLHLGNPQYFFNASEARSLCSSLGVSIATKEQVEKAITRGLETCSSTSEFAVMKNVIL</sequence>
<evidence type="ECO:0000256" key="3">
    <source>
        <dbReference type="ARBA" id="ARBA00022729"/>
    </source>
</evidence>
<reference evidence="11" key="1">
    <citation type="submission" date="2019-06" db="EMBL/GenBank/DDBJ databases">
        <authorList>
            <consortium name="Wellcome Sanger Institute Data Sharing"/>
        </authorList>
    </citation>
    <scope>NUCLEOTIDE SEQUENCE [LARGE SCALE GENOMIC DNA]</scope>
</reference>
<dbReference type="GO" id="GO:0005540">
    <property type="term" value="F:hyaluronic acid binding"/>
    <property type="evidence" value="ECO:0007669"/>
    <property type="project" value="InterPro"/>
</dbReference>
<comment type="caution">
    <text evidence="9">Lacks conserved residue(s) required for the propagation of feature annotation.</text>
</comment>
<feature type="domain" description="Link" evidence="10">
    <location>
        <begin position="32"/>
        <end position="95"/>
    </location>
</feature>
<evidence type="ECO:0000256" key="7">
    <source>
        <dbReference type="ARBA" id="ARBA00023170"/>
    </source>
</evidence>
<keyword evidence="8" id="KW-0325">Glycoprotein</keyword>
<evidence type="ECO:0000259" key="10">
    <source>
        <dbReference type="PROSITE" id="PS50963"/>
    </source>
</evidence>
<evidence type="ECO:0000256" key="2">
    <source>
        <dbReference type="ARBA" id="ARBA00022692"/>
    </source>
</evidence>